<organism evidence="2 3">
    <name type="scientific">Amorphotheca resinae ATCC 22711</name>
    <dbReference type="NCBI Taxonomy" id="857342"/>
    <lineage>
        <taxon>Eukaryota</taxon>
        <taxon>Fungi</taxon>
        <taxon>Dikarya</taxon>
        <taxon>Ascomycota</taxon>
        <taxon>Pezizomycotina</taxon>
        <taxon>Leotiomycetes</taxon>
        <taxon>Helotiales</taxon>
        <taxon>Amorphothecaceae</taxon>
        <taxon>Amorphotheca</taxon>
    </lineage>
</organism>
<dbReference type="STRING" id="857342.A0A2T3AZ47"/>
<dbReference type="GeneID" id="36573945"/>
<dbReference type="PANTHER" id="PTHR43139">
    <property type="entry name" value="SI:DKEY-122A22.2"/>
    <property type="match status" value="1"/>
</dbReference>
<dbReference type="EMBL" id="KZ679013">
    <property type="protein sequence ID" value="PSS15339.1"/>
    <property type="molecule type" value="Genomic_DNA"/>
</dbReference>
<dbReference type="RefSeq" id="XP_024719938.1">
    <property type="nucleotide sequence ID" value="XM_024865864.1"/>
</dbReference>
<reference evidence="2 3" key="1">
    <citation type="journal article" date="2018" name="New Phytol.">
        <title>Comparative genomics and transcriptomics depict ericoid mycorrhizal fungi as versatile saprotrophs and plant mutualists.</title>
        <authorList>
            <person name="Martino E."/>
            <person name="Morin E."/>
            <person name="Grelet G.A."/>
            <person name="Kuo A."/>
            <person name="Kohler A."/>
            <person name="Daghino S."/>
            <person name="Barry K.W."/>
            <person name="Cichocki N."/>
            <person name="Clum A."/>
            <person name="Dockter R.B."/>
            <person name="Hainaut M."/>
            <person name="Kuo R.C."/>
            <person name="LaButti K."/>
            <person name="Lindahl B.D."/>
            <person name="Lindquist E.A."/>
            <person name="Lipzen A."/>
            <person name="Khouja H.R."/>
            <person name="Magnuson J."/>
            <person name="Murat C."/>
            <person name="Ohm R.A."/>
            <person name="Singer S.W."/>
            <person name="Spatafora J.W."/>
            <person name="Wang M."/>
            <person name="Veneault-Fourrey C."/>
            <person name="Henrissat B."/>
            <person name="Grigoriev I.V."/>
            <person name="Martin F.M."/>
            <person name="Perotto S."/>
        </authorList>
    </citation>
    <scope>NUCLEOTIDE SEQUENCE [LARGE SCALE GENOMIC DNA]</scope>
    <source>
        <strain evidence="2 3">ATCC 22711</strain>
    </source>
</reference>
<dbReference type="InterPro" id="IPR052370">
    <property type="entry name" value="Meta-cleavage_hydrolase"/>
</dbReference>
<evidence type="ECO:0000313" key="3">
    <source>
        <dbReference type="Proteomes" id="UP000241818"/>
    </source>
</evidence>
<name>A0A2T3AZ47_AMORE</name>
<dbReference type="Proteomes" id="UP000241818">
    <property type="component" value="Unassembled WGS sequence"/>
</dbReference>
<dbReference type="Pfam" id="PF12697">
    <property type="entry name" value="Abhydrolase_6"/>
    <property type="match status" value="1"/>
</dbReference>
<dbReference type="Gene3D" id="3.40.50.1820">
    <property type="entry name" value="alpha/beta hydrolase"/>
    <property type="match status" value="1"/>
</dbReference>
<sequence>MSSSLGIPPTTSKSDVVSLGSHSLCLYTAGPASPPGSRSPTVVIIQGLACSRLGWAAVIRQLSSFIRVCSYDRAGYGFSDASPLPPTAENIAAELNLLLQNAGVGGPWILVAHSWGGILSREFLELLARRKKEGDVVGLVLVDANQERTLQVLDWQDGNLWAVAKDLDWYEATGLNRENKLTEEEWEAYVKDEASSRHQLQAQKEQAEYRASFDVLAAKAQRDRNPPLMGDNPVCVVMGRNRNDYERLYKAGVEKGNGTEEEREVFREFLRTWDEKDEGLQREHLKLSTNGKMVIAEESGHNVHLTQPDIIVDAVKWVLGEYLSRDK</sequence>
<accession>A0A2T3AZ47</accession>
<protein>
    <recommendedName>
        <fullName evidence="1">AB hydrolase-1 domain-containing protein</fullName>
    </recommendedName>
</protein>
<dbReference type="AlphaFoldDB" id="A0A2T3AZ47"/>
<dbReference type="OrthoDB" id="294702at2759"/>
<dbReference type="GO" id="GO:0005783">
    <property type="term" value="C:endoplasmic reticulum"/>
    <property type="evidence" value="ECO:0007669"/>
    <property type="project" value="TreeGrafter"/>
</dbReference>
<gene>
    <name evidence="2" type="ORF">M430DRAFT_29317</name>
</gene>
<evidence type="ECO:0000259" key="1">
    <source>
        <dbReference type="Pfam" id="PF12697"/>
    </source>
</evidence>
<feature type="domain" description="AB hydrolase-1" evidence="1">
    <location>
        <begin position="42"/>
        <end position="314"/>
    </location>
</feature>
<dbReference type="InParanoid" id="A0A2T3AZ47"/>
<dbReference type="PANTHER" id="PTHR43139:SF52">
    <property type="entry name" value="SI:DKEY-122A22.2"/>
    <property type="match status" value="1"/>
</dbReference>
<dbReference type="InterPro" id="IPR029058">
    <property type="entry name" value="AB_hydrolase_fold"/>
</dbReference>
<keyword evidence="3" id="KW-1185">Reference proteome</keyword>
<proteinExistence type="predicted"/>
<dbReference type="SUPFAM" id="SSF53474">
    <property type="entry name" value="alpha/beta-Hydrolases"/>
    <property type="match status" value="1"/>
</dbReference>
<evidence type="ECO:0000313" key="2">
    <source>
        <dbReference type="EMBL" id="PSS15339.1"/>
    </source>
</evidence>
<dbReference type="InterPro" id="IPR000073">
    <property type="entry name" value="AB_hydrolase_1"/>
</dbReference>